<evidence type="ECO:0000313" key="3">
    <source>
        <dbReference type="EMBL" id="EES51632.1"/>
    </source>
</evidence>
<dbReference type="InterPro" id="IPR043167">
    <property type="entry name" value="LpxI_C_sf"/>
</dbReference>
<dbReference type="InterPro" id="IPR041255">
    <property type="entry name" value="LpxI_N"/>
</dbReference>
<proteinExistence type="predicted"/>
<feature type="domain" description="LpxI N-terminal" evidence="2">
    <location>
        <begin position="15"/>
        <end position="142"/>
    </location>
</feature>
<evidence type="ECO:0008006" key="5">
    <source>
        <dbReference type="Google" id="ProtNLM"/>
    </source>
</evidence>
<dbReference type="EMBL" id="GG693887">
    <property type="protein sequence ID" value="EES51632.1"/>
    <property type="molecule type" value="Genomic_DNA"/>
</dbReference>
<reference evidence="3 4" key="1">
    <citation type="journal article" date="2009" name="Appl. Environ. Microbiol.">
        <title>Community genomic and proteomic analyses of chemoautotrophic iron-oxidizing "Leptospirillum rubarum" (Group II) and "Leptospirillum ferrodiazotrophum" (Group III) bacteria in acid mine drainage biofilms.</title>
        <authorList>
            <person name="Goltsman D.S."/>
            <person name="Denef V.J."/>
            <person name="Singer S.W."/>
            <person name="VerBerkmoes N.C."/>
            <person name="Lefsrud M."/>
            <person name="Mueller R.S."/>
            <person name="Dick G.J."/>
            <person name="Sun C.L."/>
            <person name="Wheeler K.E."/>
            <person name="Zemla A."/>
            <person name="Baker B.J."/>
            <person name="Hauser L."/>
            <person name="Land M."/>
            <person name="Shah M.B."/>
            <person name="Thelen M.P."/>
            <person name="Hettich R.L."/>
            <person name="Banfield J.F."/>
        </authorList>
    </citation>
    <scope>NUCLEOTIDE SEQUENCE [LARGE SCALE GENOMIC DNA]</scope>
</reference>
<dbReference type="AlphaFoldDB" id="C6I0H7"/>
<dbReference type="PANTHER" id="PTHR39962">
    <property type="entry name" value="BLL4848 PROTEIN"/>
    <property type="match status" value="1"/>
</dbReference>
<dbReference type="PANTHER" id="PTHR39962:SF1">
    <property type="entry name" value="LPXI FAMILY PROTEIN"/>
    <property type="match status" value="1"/>
</dbReference>
<feature type="domain" description="LpxI C-terminal" evidence="1">
    <location>
        <begin position="146"/>
        <end position="274"/>
    </location>
</feature>
<evidence type="ECO:0000259" key="2">
    <source>
        <dbReference type="Pfam" id="PF17930"/>
    </source>
</evidence>
<accession>C6I0H7</accession>
<protein>
    <recommendedName>
        <fullName evidence="5">UDP-2,3-diacylglucosamine pyrophosphatase</fullName>
    </recommendedName>
</protein>
<organism evidence="3 4">
    <name type="scientific">Leptospirillum ferrodiazotrophum</name>
    <dbReference type="NCBI Taxonomy" id="412449"/>
    <lineage>
        <taxon>Bacteria</taxon>
        <taxon>Pseudomonadati</taxon>
        <taxon>Nitrospirota</taxon>
        <taxon>Nitrospiria</taxon>
        <taxon>Nitrospirales</taxon>
        <taxon>Nitrospiraceae</taxon>
        <taxon>Leptospirillum</taxon>
    </lineage>
</organism>
<dbReference type="Gene3D" id="3.40.50.20">
    <property type="match status" value="1"/>
</dbReference>
<dbReference type="Proteomes" id="UP000009374">
    <property type="component" value="Unassembled WGS sequence"/>
</dbReference>
<dbReference type="InterPro" id="IPR010415">
    <property type="entry name" value="LpxI_C"/>
</dbReference>
<evidence type="ECO:0000259" key="1">
    <source>
        <dbReference type="Pfam" id="PF06230"/>
    </source>
</evidence>
<name>C6I0H7_9BACT</name>
<gene>
    <name evidence="3" type="ORF">UBAL3_95680069</name>
</gene>
<dbReference type="Gene3D" id="3.40.140.80">
    <property type="match status" value="1"/>
</dbReference>
<sequence length="277" mass="29600">MTIGTGDSVAPVDPVGMIAGNGSFPLIFLEAAQKAGIRVVVVAHEGETDPAIETMGFPVRWIRLGQVGAIFDTFHKNGISRAAFVGGVRKPRLFDLRPDWKGMMILGRLSRYHDDEALRALADEFEKEGITIVPSTLLLPDLAAPVGPLTRRKPTASEEADIRVGIDVARILGPADIGQCLVVREKVVVAVEAIEGTDETIRRAGRFGGEGGVVVKMAKPGQDLRFDLPSVGPETIRVMMEAKARVLAVEAGKTLLFSREETLGLADSADIAVVGIE</sequence>
<dbReference type="Pfam" id="PF17930">
    <property type="entry name" value="LpxI_N"/>
    <property type="match status" value="1"/>
</dbReference>
<dbReference type="Pfam" id="PF06230">
    <property type="entry name" value="LpxI_C"/>
    <property type="match status" value="1"/>
</dbReference>
<keyword evidence="4" id="KW-1185">Reference proteome</keyword>
<evidence type="ECO:0000313" key="4">
    <source>
        <dbReference type="Proteomes" id="UP000009374"/>
    </source>
</evidence>
<dbReference type="InterPro" id="IPR053174">
    <property type="entry name" value="LpxI"/>
</dbReference>